<comment type="caution">
    <text evidence="6">The sequence shown here is derived from an EMBL/GenBank/DDBJ whole genome shotgun (WGS) entry which is preliminary data.</text>
</comment>
<dbReference type="SUPFAM" id="SSF49265">
    <property type="entry name" value="Fibronectin type III"/>
    <property type="match status" value="1"/>
</dbReference>
<keyword evidence="1 5" id="KW-0732">Signal</keyword>
<evidence type="ECO:0000256" key="1">
    <source>
        <dbReference type="ARBA" id="ARBA00022729"/>
    </source>
</evidence>
<dbReference type="SUPFAM" id="SSF48726">
    <property type="entry name" value="Immunoglobulin"/>
    <property type="match status" value="1"/>
</dbReference>
<gene>
    <name evidence="6" type="ORF">AMELA_G00042170</name>
</gene>
<protein>
    <recommendedName>
        <fullName evidence="8">Interleukin-12 subunit beta</fullName>
    </recommendedName>
</protein>
<proteinExistence type="predicted"/>
<feature type="chain" id="PRO_5029769755" description="Interleukin-12 subunit beta" evidence="5">
    <location>
        <begin position="21"/>
        <end position="268"/>
    </location>
</feature>
<dbReference type="Proteomes" id="UP000593565">
    <property type="component" value="Unassembled WGS sequence"/>
</dbReference>
<dbReference type="Gene3D" id="2.60.40.10">
    <property type="entry name" value="Immunoglobulins"/>
    <property type="match status" value="1"/>
</dbReference>
<evidence type="ECO:0000313" key="7">
    <source>
        <dbReference type="Proteomes" id="UP000593565"/>
    </source>
</evidence>
<evidence type="ECO:0000256" key="3">
    <source>
        <dbReference type="ARBA" id="ARBA00023180"/>
    </source>
</evidence>
<accession>A0A7J6BDQ3</accession>
<dbReference type="InterPro" id="IPR013783">
    <property type="entry name" value="Ig-like_fold"/>
</dbReference>
<dbReference type="InterPro" id="IPR036179">
    <property type="entry name" value="Ig-like_dom_sf"/>
</dbReference>
<keyword evidence="2" id="KW-1015">Disulfide bond</keyword>
<evidence type="ECO:0008006" key="8">
    <source>
        <dbReference type="Google" id="ProtNLM"/>
    </source>
</evidence>
<keyword evidence="7" id="KW-1185">Reference proteome</keyword>
<dbReference type="AlphaFoldDB" id="A0A7J6BDQ3"/>
<dbReference type="InterPro" id="IPR050676">
    <property type="entry name" value="IL-12"/>
</dbReference>
<dbReference type="PANTHER" id="PTHR48485">
    <property type="entry name" value="INTERLEUKIN-12 SUBUNIT BETA-RELATED"/>
    <property type="match status" value="1"/>
</dbReference>
<keyword evidence="4" id="KW-0393">Immunoglobulin domain</keyword>
<feature type="signal peptide" evidence="5">
    <location>
        <begin position="1"/>
        <end position="20"/>
    </location>
</feature>
<keyword evidence="3" id="KW-0325">Glycoprotein</keyword>
<name>A0A7J6BDQ3_AMEME</name>
<evidence type="ECO:0000313" key="6">
    <source>
        <dbReference type="EMBL" id="KAF4091888.1"/>
    </source>
</evidence>
<dbReference type="EMBL" id="JAAGNN010000003">
    <property type="protein sequence ID" value="KAF4091888.1"/>
    <property type="molecule type" value="Genomic_DNA"/>
</dbReference>
<evidence type="ECO:0000256" key="5">
    <source>
        <dbReference type="SAM" id="SignalP"/>
    </source>
</evidence>
<evidence type="ECO:0000256" key="2">
    <source>
        <dbReference type="ARBA" id="ARBA00023157"/>
    </source>
</evidence>
<evidence type="ECO:0000256" key="4">
    <source>
        <dbReference type="ARBA" id="ARBA00023319"/>
    </source>
</evidence>
<reference evidence="6 7" key="1">
    <citation type="submission" date="2020-02" db="EMBL/GenBank/DDBJ databases">
        <title>A chromosome-scale genome assembly of the black bullhead catfish (Ameiurus melas).</title>
        <authorList>
            <person name="Wen M."/>
            <person name="Zham M."/>
            <person name="Cabau C."/>
            <person name="Klopp C."/>
            <person name="Donnadieu C."/>
            <person name="Roques C."/>
            <person name="Bouchez O."/>
            <person name="Lampietro C."/>
            <person name="Jouanno E."/>
            <person name="Herpin A."/>
            <person name="Louis A."/>
            <person name="Berthelot C."/>
            <person name="Parey E."/>
            <person name="Roest-Crollius H."/>
            <person name="Braasch I."/>
            <person name="Postlethwait J."/>
            <person name="Robinson-Rechavi M."/>
            <person name="Echchiki A."/>
            <person name="Begum T."/>
            <person name="Montfort J."/>
            <person name="Schartl M."/>
            <person name="Bobe J."/>
            <person name="Guiguen Y."/>
        </authorList>
    </citation>
    <scope>NUCLEOTIDE SEQUENCE [LARGE SCALE GENOMIC DNA]</scope>
    <source>
        <strain evidence="6">M_S1</strain>
        <tissue evidence="6">Blood</tissue>
    </source>
</reference>
<dbReference type="PANTHER" id="PTHR48485:SF3">
    <property type="entry name" value="INTERLEUKIN-12 SUBUNIT BETA"/>
    <property type="match status" value="1"/>
</dbReference>
<organism evidence="6 7">
    <name type="scientific">Ameiurus melas</name>
    <name type="common">Black bullhead</name>
    <name type="synonym">Silurus melas</name>
    <dbReference type="NCBI Taxonomy" id="219545"/>
    <lineage>
        <taxon>Eukaryota</taxon>
        <taxon>Metazoa</taxon>
        <taxon>Chordata</taxon>
        <taxon>Craniata</taxon>
        <taxon>Vertebrata</taxon>
        <taxon>Euteleostomi</taxon>
        <taxon>Actinopterygii</taxon>
        <taxon>Neopterygii</taxon>
        <taxon>Teleostei</taxon>
        <taxon>Ostariophysi</taxon>
        <taxon>Siluriformes</taxon>
        <taxon>Ictaluridae</taxon>
        <taxon>Ameiurus</taxon>
    </lineage>
</organism>
<sequence length="268" mass="30323">MRASLSIITVLCLGSLKVSALDIFPGKFVAGPKDSRITLSCDKTTETPMTWTLDGQEIESEKGIIEIEDNTVTLPKLDVDVTGNFTCWSEGQEVDYTYVLLDMSDTITDSPVSCTAETFNCTSTISCTMNEKGYEHFRLRDERNNDWLTLSTDGRFLLTHKTNPFAEEAEPVVVLGEAVSTLKHYFKIRYSFYIRDIIRPGCPRVSVLKKNNVSVLDVNPPVSWTLPLSFYPLEHEIEFQKRTDGKIISQFYTQPNVSTLFGKPFKMK</sequence>
<dbReference type="InterPro" id="IPR036116">
    <property type="entry name" value="FN3_sf"/>
</dbReference>